<dbReference type="EMBL" id="QTJR01000001">
    <property type="protein sequence ID" value="RDY69369.1"/>
    <property type="molecule type" value="Genomic_DNA"/>
</dbReference>
<keyword evidence="3" id="KW-1185">Reference proteome</keyword>
<sequence>MRFDVVLQDFARHPKAVIPAKAGIQAGCVSVCHRVAFGARDSLDPGFRRDDGSGRCNGDGQADA</sequence>
<gene>
    <name evidence="2" type="ORF">DX912_00935</name>
</gene>
<feature type="compositionally biased region" description="Basic and acidic residues" evidence="1">
    <location>
        <begin position="41"/>
        <end position="53"/>
    </location>
</feature>
<dbReference type="AlphaFoldDB" id="A0A3D8VJ32"/>
<evidence type="ECO:0000313" key="2">
    <source>
        <dbReference type="EMBL" id="RDY69369.1"/>
    </source>
</evidence>
<protein>
    <submittedName>
        <fullName evidence="2">Uncharacterized protein</fullName>
    </submittedName>
</protein>
<comment type="caution">
    <text evidence="2">The sequence shown here is derived from an EMBL/GenBank/DDBJ whole genome shotgun (WGS) entry which is preliminary data.</text>
</comment>
<feature type="region of interest" description="Disordered" evidence="1">
    <location>
        <begin position="41"/>
        <end position="64"/>
    </location>
</feature>
<evidence type="ECO:0000256" key="1">
    <source>
        <dbReference type="SAM" id="MobiDB-lite"/>
    </source>
</evidence>
<organism evidence="2 3">
    <name type="scientific">Lysobacter soli</name>
    <dbReference type="NCBI Taxonomy" id="453783"/>
    <lineage>
        <taxon>Bacteria</taxon>
        <taxon>Pseudomonadati</taxon>
        <taxon>Pseudomonadota</taxon>
        <taxon>Gammaproteobacteria</taxon>
        <taxon>Lysobacterales</taxon>
        <taxon>Lysobacteraceae</taxon>
        <taxon>Lysobacter</taxon>
    </lineage>
</organism>
<proteinExistence type="predicted"/>
<accession>A0A3D8VJ32</accession>
<reference evidence="2 3" key="1">
    <citation type="submission" date="2018-08" db="EMBL/GenBank/DDBJ databases">
        <title>Lysobacter soli KCTC 22011, whole genome shotgun sequence.</title>
        <authorList>
            <person name="Zhang X."/>
            <person name="Feng G."/>
            <person name="Zhu H."/>
        </authorList>
    </citation>
    <scope>NUCLEOTIDE SEQUENCE [LARGE SCALE GENOMIC DNA]</scope>
    <source>
        <strain evidence="2 3">KCTC 22011</strain>
    </source>
</reference>
<dbReference type="Proteomes" id="UP000256829">
    <property type="component" value="Unassembled WGS sequence"/>
</dbReference>
<name>A0A3D8VJ32_9GAMM</name>
<evidence type="ECO:0000313" key="3">
    <source>
        <dbReference type="Proteomes" id="UP000256829"/>
    </source>
</evidence>